<reference evidence="3" key="1">
    <citation type="submission" date="2020-05" db="EMBL/GenBank/DDBJ databases">
        <authorList>
            <person name="Zhu T."/>
            <person name="Keshari N."/>
            <person name="Lu X."/>
        </authorList>
    </citation>
    <scope>NUCLEOTIDE SEQUENCE</scope>
    <source>
        <strain evidence="3">NK1-12</strain>
    </source>
</reference>
<accession>A0AA97AEX5</accession>
<evidence type="ECO:0000313" key="3">
    <source>
        <dbReference type="EMBL" id="WNZ21674.1"/>
    </source>
</evidence>
<protein>
    <submittedName>
        <fullName evidence="3">Helix-turn-helix domain-containing protein</fullName>
    </submittedName>
</protein>
<dbReference type="GO" id="GO:0003677">
    <property type="term" value="F:DNA binding"/>
    <property type="evidence" value="ECO:0007669"/>
    <property type="project" value="InterPro"/>
</dbReference>
<feature type="domain" description="HTH cro/C1-type" evidence="2">
    <location>
        <begin position="8"/>
        <end position="67"/>
    </location>
</feature>
<dbReference type="Pfam" id="PF13443">
    <property type="entry name" value="HTH_26"/>
    <property type="match status" value="1"/>
</dbReference>
<name>A0AA97AEX5_9CYAN</name>
<evidence type="ECO:0000259" key="2">
    <source>
        <dbReference type="Pfam" id="PF13443"/>
    </source>
</evidence>
<dbReference type="InterPro" id="IPR001387">
    <property type="entry name" value="Cro/C1-type_HTH"/>
</dbReference>
<feature type="compositionally biased region" description="Polar residues" evidence="1">
    <location>
        <begin position="75"/>
        <end position="93"/>
    </location>
</feature>
<dbReference type="Gene3D" id="1.10.260.40">
    <property type="entry name" value="lambda repressor-like DNA-binding domains"/>
    <property type="match status" value="1"/>
</dbReference>
<gene>
    <name evidence="3" type="ORF">HJG54_01495</name>
</gene>
<feature type="region of interest" description="Disordered" evidence="1">
    <location>
        <begin position="75"/>
        <end position="101"/>
    </location>
</feature>
<dbReference type="InterPro" id="IPR010982">
    <property type="entry name" value="Lambda_DNA-bd_dom_sf"/>
</dbReference>
<proteinExistence type="predicted"/>
<evidence type="ECO:0000256" key="1">
    <source>
        <dbReference type="SAM" id="MobiDB-lite"/>
    </source>
</evidence>
<dbReference type="SUPFAM" id="SSF47413">
    <property type="entry name" value="lambda repressor-like DNA-binding domains"/>
    <property type="match status" value="1"/>
</dbReference>
<dbReference type="EMBL" id="CP053586">
    <property type="protein sequence ID" value="WNZ21674.1"/>
    <property type="molecule type" value="Genomic_DNA"/>
</dbReference>
<dbReference type="RefSeq" id="WP_316432950.1">
    <property type="nucleotide sequence ID" value="NZ_CP053586.1"/>
</dbReference>
<organism evidence="3">
    <name type="scientific">Leptolyngbya sp. NK1-12</name>
    <dbReference type="NCBI Taxonomy" id="2547451"/>
    <lineage>
        <taxon>Bacteria</taxon>
        <taxon>Bacillati</taxon>
        <taxon>Cyanobacteriota</taxon>
        <taxon>Cyanophyceae</taxon>
        <taxon>Leptolyngbyales</taxon>
        <taxon>Leptolyngbyaceae</taxon>
        <taxon>Leptolyngbya group</taxon>
        <taxon>Leptolyngbya</taxon>
    </lineage>
</organism>
<sequence>MADYNAQLRALMQPIGMTSFRALSRAAGVSKWQVELLRTGRVAQMRVEVLLKLGQVLQLSIDQLVERFSGTPIDSNGSVVSSTAQPVQNQASDRQSQQSEAALQQSLEQLRQEYQRLQTQLAQQRATLEQEFQQATLQQLESWLLQFPTAAYAAQQKPELPAIKLLPLMRPIEQLLQSWGIKMLAPVGAELPYNPQEHQLLEGTANLGDLVKVRNPGYRQGDKLLYRAKVSPVQ</sequence>
<dbReference type="AlphaFoldDB" id="A0AA97AEX5"/>